<name>A0ABR1DTZ9_NECAM</name>
<reference evidence="1 2" key="1">
    <citation type="submission" date="2023-08" db="EMBL/GenBank/DDBJ databases">
        <title>A Necator americanus chromosomal reference genome.</title>
        <authorList>
            <person name="Ilik V."/>
            <person name="Petrzelkova K.J."/>
            <person name="Pardy F."/>
            <person name="Fuh T."/>
            <person name="Niatou-Singa F.S."/>
            <person name="Gouil Q."/>
            <person name="Baker L."/>
            <person name="Ritchie M.E."/>
            <person name="Jex A.R."/>
            <person name="Gazzola D."/>
            <person name="Li H."/>
            <person name="Toshio Fujiwara R."/>
            <person name="Zhan B."/>
            <person name="Aroian R.V."/>
            <person name="Pafco B."/>
            <person name="Schwarz E.M."/>
        </authorList>
    </citation>
    <scope>NUCLEOTIDE SEQUENCE [LARGE SCALE GENOMIC DNA]</scope>
    <source>
        <strain evidence="1 2">Aroian</strain>
        <tissue evidence="1">Whole animal</tissue>
    </source>
</reference>
<dbReference type="EMBL" id="JAVFWL010000005">
    <property type="protein sequence ID" value="KAK6753899.1"/>
    <property type="molecule type" value="Genomic_DNA"/>
</dbReference>
<evidence type="ECO:0000313" key="2">
    <source>
        <dbReference type="Proteomes" id="UP001303046"/>
    </source>
</evidence>
<protein>
    <submittedName>
        <fullName evidence="1">Uncharacterized protein</fullName>
    </submittedName>
</protein>
<proteinExistence type="predicted"/>
<comment type="caution">
    <text evidence="1">The sequence shown here is derived from an EMBL/GenBank/DDBJ whole genome shotgun (WGS) entry which is preliminary data.</text>
</comment>
<dbReference type="Proteomes" id="UP001303046">
    <property type="component" value="Unassembled WGS sequence"/>
</dbReference>
<sequence length="79" mass="9161">MGVGRFTRKREFWEIRRTYSNNCKKTSREGFSLSSQSLKKIKAISDLYPQAPYHLTERIQTGLGCLPRKSKPAEILVWA</sequence>
<evidence type="ECO:0000313" key="1">
    <source>
        <dbReference type="EMBL" id="KAK6753899.1"/>
    </source>
</evidence>
<keyword evidence="2" id="KW-1185">Reference proteome</keyword>
<accession>A0ABR1DTZ9</accession>
<gene>
    <name evidence="1" type="primary">Necator_chrV.g17885</name>
    <name evidence="1" type="ORF">RB195_013095</name>
</gene>
<organism evidence="1 2">
    <name type="scientific">Necator americanus</name>
    <name type="common">Human hookworm</name>
    <dbReference type="NCBI Taxonomy" id="51031"/>
    <lineage>
        <taxon>Eukaryota</taxon>
        <taxon>Metazoa</taxon>
        <taxon>Ecdysozoa</taxon>
        <taxon>Nematoda</taxon>
        <taxon>Chromadorea</taxon>
        <taxon>Rhabditida</taxon>
        <taxon>Rhabditina</taxon>
        <taxon>Rhabditomorpha</taxon>
        <taxon>Strongyloidea</taxon>
        <taxon>Ancylostomatidae</taxon>
        <taxon>Bunostominae</taxon>
        <taxon>Necator</taxon>
    </lineage>
</organism>